<dbReference type="InterPro" id="IPR000330">
    <property type="entry name" value="SNF2_N"/>
</dbReference>
<protein>
    <submittedName>
        <fullName evidence="5">Helicase</fullName>
    </submittedName>
</protein>
<comment type="caution">
    <text evidence="5">The sequence shown here is derived from an EMBL/GenBank/DDBJ whole genome shotgun (WGS) entry which is preliminary data.</text>
</comment>
<dbReference type="NCBIfam" id="NF041790">
    <property type="entry name" value="anti-phage_ZorD"/>
    <property type="match status" value="1"/>
</dbReference>
<dbReference type="InterPro" id="IPR027417">
    <property type="entry name" value="P-loop_NTPase"/>
</dbReference>
<accession>A0A0L7T426</accession>
<evidence type="ECO:0000313" key="7">
    <source>
        <dbReference type="Proteomes" id="UP000036851"/>
    </source>
</evidence>
<proteinExistence type="predicted"/>
<dbReference type="CDD" id="cd18793">
    <property type="entry name" value="SF2_C_SNF"/>
    <property type="match status" value="1"/>
</dbReference>
<feature type="domain" description="Helicase ATP-binding" evidence="3">
    <location>
        <begin position="596"/>
        <end position="779"/>
    </location>
</feature>
<keyword evidence="2 5" id="KW-0547">Nucleotide-binding</keyword>
<dbReference type="Gene3D" id="3.40.50.10810">
    <property type="entry name" value="Tandem AAA-ATPase domain"/>
    <property type="match status" value="1"/>
</dbReference>
<reference evidence="7 8" key="1">
    <citation type="journal article" date="2015" name="Int. J. Syst. Evol. Microbiol.">
        <title>Erwinia iniecta sp. nov., isolated from Russian wheat aphids (Diuraphis noxia).</title>
        <authorList>
            <person name="Campillo T."/>
            <person name="Luna E."/>
            <person name="Portier P."/>
            <person name="Fischer-Le Saux M."/>
            <person name="Lapitan N."/>
            <person name="Tisserat N.A."/>
            <person name="Leach J.E."/>
        </authorList>
    </citation>
    <scope>NUCLEOTIDE SEQUENCE [LARGE SCALE GENOMIC DNA]</scope>
    <source>
        <strain evidence="5 8">B120</strain>
        <strain evidence="6 7">B149</strain>
    </source>
</reference>
<keyword evidence="2 5" id="KW-0347">Helicase</keyword>
<dbReference type="PANTHER" id="PTHR45629">
    <property type="entry name" value="SNF2/RAD54 FAMILY MEMBER"/>
    <property type="match status" value="1"/>
</dbReference>
<gene>
    <name evidence="5" type="ORF">NG42_09900</name>
    <name evidence="6" type="ORF">NG43_06440</name>
</gene>
<dbReference type="PANTHER" id="PTHR45629:SF7">
    <property type="entry name" value="DNA EXCISION REPAIR PROTEIN ERCC-6-RELATED"/>
    <property type="match status" value="1"/>
</dbReference>
<dbReference type="InterPro" id="IPR049660">
    <property type="entry name" value="ZorD-like_t1"/>
</dbReference>
<evidence type="ECO:0000313" key="6">
    <source>
        <dbReference type="EMBL" id="KOC94081.1"/>
    </source>
</evidence>
<evidence type="ECO:0000313" key="5">
    <source>
        <dbReference type="EMBL" id="KOC90085.1"/>
    </source>
</evidence>
<evidence type="ECO:0000256" key="1">
    <source>
        <dbReference type="ARBA" id="ARBA00022801"/>
    </source>
</evidence>
<name>A0A0L7T426_9GAMM</name>
<dbReference type="EMBL" id="JRXE01000012">
    <property type="protein sequence ID" value="KOC90085.1"/>
    <property type="molecule type" value="Genomic_DNA"/>
</dbReference>
<feature type="domain" description="Helicase C-terminal" evidence="4">
    <location>
        <begin position="904"/>
        <end position="1069"/>
    </location>
</feature>
<keyword evidence="8" id="KW-1185">Reference proteome</keyword>
<dbReference type="PATRIC" id="fig|1560201.3.peg.2109"/>
<evidence type="ECO:0000313" key="8">
    <source>
        <dbReference type="Proteomes" id="UP000037088"/>
    </source>
</evidence>
<dbReference type="InterPro" id="IPR050496">
    <property type="entry name" value="SNF2_RAD54_helicase_repair"/>
</dbReference>
<organism evidence="5 8">
    <name type="scientific">Winslowiella iniecta</name>
    <dbReference type="NCBI Taxonomy" id="1560201"/>
    <lineage>
        <taxon>Bacteria</taxon>
        <taxon>Pseudomonadati</taxon>
        <taxon>Pseudomonadota</taxon>
        <taxon>Gammaproteobacteria</taxon>
        <taxon>Enterobacterales</taxon>
        <taxon>Erwiniaceae</taxon>
        <taxon>Winslowiella</taxon>
    </lineage>
</organism>
<dbReference type="OrthoDB" id="9760715at2"/>
<dbReference type="GO" id="GO:0016787">
    <property type="term" value="F:hydrolase activity"/>
    <property type="evidence" value="ECO:0007669"/>
    <property type="project" value="UniProtKB-KW"/>
</dbReference>
<keyword evidence="2 5" id="KW-0067">ATP-binding</keyword>
<dbReference type="PROSITE" id="PS51192">
    <property type="entry name" value="HELICASE_ATP_BIND_1"/>
    <property type="match status" value="1"/>
</dbReference>
<evidence type="ECO:0000256" key="2">
    <source>
        <dbReference type="ARBA" id="ARBA00022806"/>
    </source>
</evidence>
<dbReference type="STRING" id="1560201.NG42_09900"/>
<evidence type="ECO:0000259" key="3">
    <source>
        <dbReference type="PROSITE" id="PS51192"/>
    </source>
</evidence>
<dbReference type="SMART" id="SM00487">
    <property type="entry name" value="DEXDc"/>
    <property type="match status" value="1"/>
</dbReference>
<dbReference type="SUPFAM" id="SSF52540">
    <property type="entry name" value="P-loop containing nucleoside triphosphate hydrolases"/>
    <property type="match status" value="2"/>
</dbReference>
<dbReference type="EMBL" id="JRXF01000008">
    <property type="protein sequence ID" value="KOC94081.1"/>
    <property type="molecule type" value="Genomic_DNA"/>
</dbReference>
<dbReference type="Pfam" id="PF00271">
    <property type="entry name" value="Helicase_C"/>
    <property type="match status" value="1"/>
</dbReference>
<dbReference type="GO" id="GO:0005524">
    <property type="term" value="F:ATP binding"/>
    <property type="evidence" value="ECO:0007669"/>
    <property type="project" value="InterPro"/>
</dbReference>
<dbReference type="Proteomes" id="UP000036851">
    <property type="component" value="Unassembled WGS sequence"/>
</dbReference>
<dbReference type="Proteomes" id="UP000037088">
    <property type="component" value="Unassembled WGS sequence"/>
</dbReference>
<dbReference type="SMART" id="SM00490">
    <property type="entry name" value="HELICc"/>
    <property type="match status" value="1"/>
</dbReference>
<dbReference type="AlphaFoldDB" id="A0A0L7T426"/>
<dbReference type="PROSITE" id="PS51194">
    <property type="entry name" value="HELICASE_CTER"/>
    <property type="match status" value="1"/>
</dbReference>
<sequence length="1083" mass="123028">MLKRLLSKLAGNRQQIEHHLKNHYQVEENGLSFPLSLVDDSQLWALASWLEQLAEEDYLISLTDRWLLSWDALYRLLDDDEHASSLPLIGVPEILPLRASLSSRGALSDSDFRVWIADWATLPTRHPIRFSRTGAIFTFDNQQHLLSRENWVLIQATEQLSAQQSQAPGETTNQLGWATIRKCAKQASAKFDDYLEKTHVVKPTSLSLRLRKATVADTAVIEIEPHFEDQPANWLGNFDKNSQVHDSYRIPGENGELSHVIITPEVKEVLNSIHSIPGRRVAGSEALSFVRNPYTFLGEDAASVIDPEEHEQALFDAHIFFHHFRLQPRLNDENKIENITLVLEPVSPVQQPEVTFLFSAPWELDKFVQALGMSVAAQMPAGSWQGYELELSQFTEQQWHDCQSLLSRWQQEIEGKEFNDVLDIGKYGDRVIGIGKFEKISSPWLTKAQSENWLPDDIDFSAFSIETLAGWQPENLHHFDELQERITQAEAAGETHITPPWNDAVLQLYAAKTLSKNWKKQQNTANKSQGNVADKAARAVLKIEQNIEKAAYIKQRRDSLLNARHAEPEIPLSLKEHIRLKDHQSEGVAWLQQLFLRSPEETTGCLLADDMGLGKTLQILSFLVWFIEKFPDEPPSLIVAPVSLLDNWERELDNFFYTAGVPVLKLYGETIKAVKYPKQSIPAHLQSQGIKNLLKPGWRGEAKIILTTYETLRDQEFSLARQPWSIMVCDEAQKIKNPAALITIAANAVQARFRVACTGTPVENTLVDLWSLFDFAQPGLFGALNDFGKHYVRPIENEADRDTERLERLRALIEPQTLRRTKEEVARDLPQKIEVTSCKQLPLSGPQKQLYLSSIANWQQQQALSEGMQQAGAGMLGLLHRLKLICAHPAVVSPEPRYQEGSPKLNWMLKTLDEIKHTSKDKVIIFTELRDLQREIQHAIQKRFGFRPVIINGDISTKSHSQNSRQRLIDDFQTQPGFGVIILSTVAVGFGVNVQKANHVIHFTRCWNPAKEDQATDRAYRIGQTKDVYVYYPTVRDSEITTFEETLDELLQRRRSLARDMLCATPDLNGADFEAVVAKKASI</sequence>
<evidence type="ECO:0000259" key="4">
    <source>
        <dbReference type="PROSITE" id="PS51194"/>
    </source>
</evidence>
<dbReference type="Gene3D" id="3.40.50.300">
    <property type="entry name" value="P-loop containing nucleotide triphosphate hydrolases"/>
    <property type="match status" value="1"/>
</dbReference>
<dbReference type="Pfam" id="PF00176">
    <property type="entry name" value="SNF2-rel_dom"/>
    <property type="match status" value="1"/>
</dbReference>
<dbReference type="GO" id="GO:0004386">
    <property type="term" value="F:helicase activity"/>
    <property type="evidence" value="ECO:0007669"/>
    <property type="project" value="UniProtKB-KW"/>
</dbReference>
<dbReference type="RefSeq" id="WP_052899139.1">
    <property type="nucleotide sequence ID" value="NZ_JRXE01000012.1"/>
</dbReference>
<dbReference type="InterPro" id="IPR038718">
    <property type="entry name" value="SNF2-like_sf"/>
</dbReference>
<dbReference type="InterPro" id="IPR014001">
    <property type="entry name" value="Helicase_ATP-bd"/>
</dbReference>
<keyword evidence="1" id="KW-0378">Hydrolase</keyword>
<dbReference type="InterPro" id="IPR001650">
    <property type="entry name" value="Helicase_C-like"/>
</dbReference>
<dbReference type="InterPro" id="IPR049730">
    <property type="entry name" value="SNF2/RAD54-like_C"/>
</dbReference>